<name>A0A1Z5RIX3_SORBI</name>
<dbReference type="AlphaFoldDB" id="A0A1Z5RIX3"/>
<feature type="signal peptide" evidence="1">
    <location>
        <begin position="1"/>
        <end position="24"/>
    </location>
</feature>
<dbReference type="Proteomes" id="UP000000768">
    <property type="component" value="Chromosome 5"/>
</dbReference>
<reference evidence="2 3" key="1">
    <citation type="journal article" date="2009" name="Nature">
        <title>The Sorghum bicolor genome and the diversification of grasses.</title>
        <authorList>
            <person name="Paterson A.H."/>
            <person name="Bowers J.E."/>
            <person name="Bruggmann R."/>
            <person name="Dubchak I."/>
            <person name="Grimwood J."/>
            <person name="Gundlach H."/>
            <person name="Haberer G."/>
            <person name="Hellsten U."/>
            <person name="Mitros T."/>
            <person name="Poliakov A."/>
            <person name="Schmutz J."/>
            <person name="Spannagl M."/>
            <person name="Tang H."/>
            <person name="Wang X."/>
            <person name="Wicker T."/>
            <person name="Bharti A.K."/>
            <person name="Chapman J."/>
            <person name="Feltus F.A."/>
            <person name="Gowik U."/>
            <person name="Grigoriev I.V."/>
            <person name="Lyons E."/>
            <person name="Maher C.A."/>
            <person name="Martis M."/>
            <person name="Narechania A."/>
            <person name="Otillar R.P."/>
            <person name="Penning B.W."/>
            <person name="Salamov A.A."/>
            <person name="Wang Y."/>
            <person name="Zhang L."/>
            <person name="Carpita N.C."/>
            <person name="Freeling M."/>
            <person name="Gingle A.R."/>
            <person name="Hash C.T."/>
            <person name="Keller B."/>
            <person name="Klein P."/>
            <person name="Kresovich S."/>
            <person name="McCann M.C."/>
            <person name="Ming R."/>
            <person name="Peterson D.G."/>
            <person name="Mehboob-ur-Rahman"/>
            <person name="Ware D."/>
            <person name="Westhoff P."/>
            <person name="Mayer K.F."/>
            <person name="Messing J."/>
            <person name="Rokhsar D.S."/>
        </authorList>
    </citation>
    <scope>NUCLEOTIDE SEQUENCE [LARGE SCALE GENOMIC DNA]</scope>
    <source>
        <strain evidence="3">cv. BTx623</strain>
    </source>
</reference>
<sequence>MLLQHLFGVVVVLCPWCFTRSIQCFNLHCCISCCMLLQQLVDVVVIHVYGVSVAPSNASTYAVVLVVTCCCNSRSLLL</sequence>
<evidence type="ECO:0008006" key="4">
    <source>
        <dbReference type="Google" id="ProtNLM"/>
    </source>
</evidence>
<evidence type="ECO:0000256" key="1">
    <source>
        <dbReference type="SAM" id="SignalP"/>
    </source>
</evidence>
<evidence type="ECO:0000313" key="2">
    <source>
        <dbReference type="EMBL" id="OQU83730.1"/>
    </source>
</evidence>
<keyword evidence="3" id="KW-1185">Reference proteome</keyword>
<organism evidence="2 3">
    <name type="scientific">Sorghum bicolor</name>
    <name type="common">Sorghum</name>
    <name type="synonym">Sorghum vulgare</name>
    <dbReference type="NCBI Taxonomy" id="4558"/>
    <lineage>
        <taxon>Eukaryota</taxon>
        <taxon>Viridiplantae</taxon>
        <taxon>Streptophyta</taxon>
        <taxon>Embryophyta</taxon>
        <taxon>Tracheophyta</taxon>
        <taxon>Spermatophyta</taxon>
        <taxon>Magnoliopsida</taxon>
        <taxon>Liliopsida</taxon>
        <taxon>Poales</taxon>
        <taxon>Poaceae</taxon>
        <taxon>PACMAD clade</taxon>
        <taxon>Panicoideae</taxon>
        <taxon>Andropogonodae</taxon>
        <taxon>Andropogoneae</taxon>
        <taxon>Sorghinae</taxon>
        <taxon>Sorghum</taxon>
    </lineage>
</organism>
<dbReference type="InParanoid" id="A0A1Z5RIX3"/>
<feature type="chain" id="PRO_5013187718" description="Secreted protein" evidence="1">
    <location>
        <begin position="25"/>
        <end position="78"/>
    </location>
</feature>
<evidence type="ECO:0000313" key="3">
    <source>
        <dbReference type="Proteomes" id="UP000000768"/>
    </source>
</evidence>
<reference evidence="3" key="2">
    <citation type="journal article" date="2018" name="Plant J.">
        <title>The Sorghum bicolor reference genome: improved assembly, gene annotations, a transcriptome atlas, and signatures of genome organization.</title>
        <authorList>
            <person name="McCormick R.F."/>
            <person name="Truong S.K."/>
            <person name="Sreedasyam A."/>
            <person name="Jenkins J."/>
            <person name="Shu S."/>
            <person name="Sims D."/>
            <person name="Kennedy M."/>
            <person name="Amirebrahimi M."/>
            <person name="Weers B.D."/>
            <person name="McKinley B."/>
            <person name="Mattison A."/>
            <person name="Morishige D.T."/>
            <person name="Grimwood J."/>
            <person name="Schmutz J."/>
            <person name="Mullet J.E."/>
        </authorList>
    </citation>
    <scope>NUCLEOTIDE SEQUENCE [LARGE SCALE GENOMIC DNA]</scope>
    <source>
        <strain evidence="3">cv. BTx623</strain>
    </source>
</reference>
<dbReference type="EMBL" id="CM000764">
    <property type="protein sequence ID" value="OQU83730.1"/>
    <property type="molecule type" value="Genomic_DNA"/>
</dbReference>
<protein>
    <recommendedName>
        <fullName evidence="4">Secreted protein</fullName>
    </recommendedName>
</protein>
<proteinExistence type="predicted"/>
<keyword evidence="1" id="KW-0732">Signal</keyword>
<dbReference type="Gramene" id="OQU83730">
    <property type="protein sequence ID" value="OQU83730"/>
    <property type="gene ID" value="SORBI_3005G165632"/>
</dbReference>
<gene>
    <name evidence="2" type="ORF">SORBI_3005G165632</name>
</gene>
<accession>A0A1Z5RIX3</accession>